<evidence type="ECO:0000256" key="3">
    <source>
        <dbReference type="ARBA" id="ARBA00022840"/>
    </source>
</evidence>
<gene>
    <name evidence="5" type="ORF">HNR14_000034</name>
</gene>
<dbReference type="GO" id="GO:0016887">
    <property type="term" value="F:ATP hydrolysis activity"/>
    <property type="evidence" value="ECO:0007669"/>
    <property type="project" value="InterPro"/>
</dbReference>
<dbReference type="Gene3D" id="3.40.50.300">
    <property type="entry name" value="P-loop containing nucleotide triphosphate hydrolases"/>
    <property type="match status" value="1"/>
</dbReference>
<keyword evidence="1" id="KW-0813">Transport</keyword>
<evidence type="ECO:0000256" key="2">
    <source>
        <dbReference type="ARBA" id="ARBA00022741"/>
    </source>
</evidence>
<dbReference type="PANTHER" id="PTHR24220:SF659">
    <property type="entry name" value="TRANSPORTER, PUTATIVE-RELATED"/>
    <property type="match status" value="1"/>
</dbReference>
<accession>A0A853DKQ1</accession>
<dbReference type="Pfam" id="PF00005">
    <property type="entry name" value="ABC_tran"/>
    <property type="match status" value="1"/>
</dbReference>
<dbReference type="PROSITE" id="PS50893">
    <property type="entry name" value="ABC_TRANSPORTER_2"/>
    <property type="match status" value="1"/>
</dbReference>
<sequence length="208" mass="22233">MAILGASGSGKSTLLHILGALDRPTAGTVHVDGRDIVQASERERTLYRRRDCGFVFQSFFLVPSMTVGENVAVTAIVGGERRWSEQAARLLAALGLEGAADRLPQELSGGQRQRVAVARALFARPKVVLADEPTGSLDSATGRAVLDLLHEHVRAQGNGCLITVTHDLAVAARSERVVLLSDGRVAGEMRLGGDPHEQLRAWLETVTP</sequence>
<evidence type="ECO:0000256" key="1">
    <source>
        <dbReference type="ARBA" id="ARBA00022448"/>
    </source>
</evidence>
<comment type="caution">
    <text evidence="5">The sequence shown here is derived from an EMBL/GenBank/DDBJ whole genome shotgun (WGS) entry which is preliminary data.</text>
</comment>
<dbReference type="PANTHER" id="PTHR24220">
    <property type="entry name" value="IMPORT ATP-BINDING PROTEIN"/>
    <property type="match status" value="1"/>
</dbReference>
<dbReference type="GO" id="GO:0005886">
    <property type="term" value="C:plasma membrane"/>
    <property type="evidence" value="ECO:0007669"/>
    <property type="project" value="TreeGrafter"/>
</dbReference>
<evidence type="ECO:0000259" key="4">
    <source>
        <dbReference type="PROSITE" id="PS50893"/>
    </source>
</evidence>
<keyword evidence="5" id="KW-0449">Lipoprotein</keyword>
<keyword evidence="3" id="KW-0067">ATP-binding</keyword>
<dbReference type="PROSITE" id="PS00211">
    <property type="entry name" value="ABC_TRANSPORTER_1"/>
    <property type="match status" value="1"/>
</dbReference>
<dbReference type="EMBL" id="JACCHJ010000001">
    <property type="protein sequence ID" value="NYK08153.1"/>
    <property type="molecule type" value="Genomic_DNA"/>
</dbReference>
<dbReference type="GO" id="GO:0022857">
    <property type="term" value="F:transmembrane transporter activity"/>
    <property type="evidence" value="ECO:0007669"/>
    <property type="project" value="TreeGrafter"/>
</dbReference>
<dbReference type="InterPro" id="IPR015854">
    <property type="entry name" value="ABC_transpr_LolD-like"/>
</dbReference>
<keyword evidence="2" id="KW-0547">Nucleotide-binding</keyword>
<dbReference type="AlphaFoldDB" id="A0A853DKQ1"/>
<feature type="domain" description="ABC transporter" evidence="4">
    <location>
        <begin position="1"/>
        <end position="207"/>
    </location>
</feature>
<dbReference type="GO" id="GO:0005524">
    <property type="term" value="F:ATP binding"/>
    <property type="evidence" value="ECO:0007669"/>
    <property type="project" value="UniProtKB-KW"/>
</dbReference>
<evidence type="ECO:0000313" key="5">
    <source>
        <dbReference type="EMBL" id="NYK08153.1"/>
    </source>
</evidence>
<name>A0A853DKQ1_9MICO</name>
<proteinExistence type="predicted"/>
<dbReference type="SUPFAM" id="SSF52540">
    <property type="entry name" value="P-loop containing nucleoside triphosphate hydrolases"/>
    <property type="match status" value="1"/>
</dbReference>
<dbReference type="SMART" id="SM00382">
    <property type="entry name" value="AAA"/>
    <property type="match status" value="1"/>
</dbReference>
<dbReference type="Proteomes" id="UP000521075">
    <property type="component" value="Unassembled WGS sequence"/>
</dbReference>
<evidence type="ECO:0000313" key="6">
    <source>
        <dbReference type="Proteomes" id="UP000521075"/>
    </source>
</evidence>
<protein>
    <submittedName>
        <fullName evidence="5">ABC-type lipoprotein export system ATPase subunit</fullName>
    </submittedName>
</protein>
<dbReference type="InterPro" id="IPR027417">
    <property type="entry name" value="P-loop_NTPase"/>
</dbReference>
<organism evidence="5 6">
    <name type="scientific">Leifsonia naganoensis</name>
    <dbReference type="NCBI Taxonomy" id="150025"/>
    <lineage>
        <taxon>Bacteria</taxon>
        <taxon>Bacillati</taxon>
        <taxon>Actinomycetota</taxon>
        <taxon>Actinomycetes</taxon>
        <taxon>Micrococcales</taxon>
        <taxon>Microbacteriaceae</taxon>
        <taxon>Leifsonia</taxon>
    </lineage>
</organism>
<reference evidence="5 6" key="1">
    <citation type="submission" date="2020-07" db="EMBL/GenBank/DDBJ databases">
        <title>Sequencing the genomes of 1000 actinobacteria strains.</title>
        <authorList>
            <person name="Klenk H.-P."/>
        </authorList>
    </citation>
    <scope>NUCLEOTIDE SEQUENCE [LARGE SCALE GENOMIC DNA]</scope>
    <source>
        <strain evidence="5 6">DSM 15166</strain>
    </source>
</reference>
<dbReference type="InterPro" id="IPR017911">
    <property type="entry name" value="MacB-like_ATP-bd"/>
</dbReference>
<dbReference type="InterPro" id="IPR003593">
    <property type="entry name" value="AAA+_ATPase"/>
</dbReference>
<dbReference type="InterPro" id="IPR017871">
    <property type="entry name" value="ABC_transporter-like_CS"/>
</dbReference>
<dbReference type="CDD" id="cd03255">
    <property type="entry name" value="ABC_MJ0796_LolCDE_FtsE"/>
    <property type="match status" value="1"/>
</dbReference>
<keyword evidence="6" id="KW-1185">Reference proteome</keyword>
<dbReference type="InterPro" id="IPR003439">
    <property type="entry name" value="ABC_transporter-like_ATP-bd"/>
</dbReference>